<dbReference type="AlphaFoldDB" id="A0A0R2LIE6"/>
<keyword evidence="2" id="KW-1185">Reference proteome</keyword>
<comment type="caution">
    <text evidence="1">The sequence shown here is derived from an EMBL/GenBank/DDBJ whole genome shotgun (WGS) entry which is preliminary data.</text>
</comment>
<dbReference type="STRING" id="449659.IV66_GL001682"/>
<dbReference type="Proteomes" id="UP000051886">
    <property type="component" value="Unassembled WGS sequence"/>
</dbReference>
<organism evidence="1 2">
    <name type="scientific">Ligilactobacillus pobuzihii</name>
    <dbReference type="NCBI Taxonomy" id="449659"/>
    <lineage>
        <taxon>Bacteria</taxon>
        <taxon>Bacillati</taxon>
        <taxon>Bacillota</taxon>
        <taxon>Bacilli</taxon>
        <taxon>Lactobacillales</taxon>
        <taxon>Lactobacillaceae</taxon>
        <taxon>Ligilactobacillus</taxon>
    </lineage>
</organism>
<dbReference type="PATRIC" id="fig|449659.4.peg.1715"/>
<accession>A0A0R2LIE6</accession>
<gene>
    <name evidence="1" type="ORF">IV66_GL001682</name>
</gene>
<proteinExistence type="predicted"/>
<dbReference type="InterPro" id="IPR032254">
    <property type="entry name" value="DUF4828"/>
</dbReference>
<dbReference type="Pfam" id="PF16110">
    <property type="entry name" value="DUF4828"/>
    <property type="match status" value="1"/>
</dbReference>
<evidence type="ECO:0000313" key="2">
    <source>
        <dbReference type="Proteomes" id="UP000051886"/>
    </source>
</evidence>
<name>A0A0R2LIE6_9LACO</name>
<evidence type="ECO:0000313" key="1">
    <source>
        <dbReference type="EMBL" id="KRN99066.1"/>
    </source>
</evidence>
<dbReference type="EMBL" id="JQCN01000035">
    <property type="protein sequence ID" value="KRN99066.1"/>
    <property type="molecule type" value="Genomic_DNA"/>
</dbReference>
<reference evidence="1 2" key="1">
    <citation type="journal article" date="2015" name="Genome Announc.">
        <title>Expanding the biotechnology potential of lactobacilli through comparative genomics of 213 strains and associated genera.</title>
        <authorList>
            <person name="Sun Z."/>
            <person name="Harris H.M."/>
            <person name="McCann A."/>
            <person name="Guo C."/>
            <person name="Argimon S."/>
            <person name="Zhang W."/>
            <person name="Yang X."/>
            <person name="Jeffery I.B."/>
            <person name="Cooney J.C."/>
            <person name="Kagawa T.F."/>
            <person name="Liu W."/>
            <person name="Song Y."/>
            <person name="Salvetti E."/>
            <person name="Wrobel A."/>
            <person name="Rasinkangas P."/>
            <person name="Parkhill J."/>
            <person name="Rea M.C."/>
            <person name="O'Sullivan O."/>
            <person name="Ritari J."/>
            <person name="Douillard F.P."/>
            <person name="Paul Ross R."/>
            <person name="Yang R."/>
            <person name="Briner A.E."/>
            <person name="Felis G.E."/>
            <person name="de Vos W.M."/>
            <person name="Barrangou R."/>
            <person name="Klaenhammer T.R."/>
            <person name="Caufield P.W."/>
            <person name="Cui Y."/>
            <person name="Zhang H."/>
            <person name="O'Toole P.W."/>
        </authorList>
    </citation>
    <scope>NUCLEOTIDE SEQUENCE [LARGE SCALE GENOMIC DNA]</scope>
    <source>
        <strain evidence="1 2">NBRC 103219</strain>
    </source>
</reference>
<sequence>MSISLDGRALPGSVLNLNERELVFLDSYGYHLRIDAIDGHPISVYDEADDRVYQLSSCDSDHK</sequence>
<protein>
    <submittedName>
        <fullName evidence="1">Uncharacterized protein</fullName>
    </submittedName>
</protein>